<comment type="catalytic activity">
    <reaction evidence="1 10">
        <text>Endohydrolysis of (1-&gt;4)-beta-D-xylosidic linkages in xylans.</text>
        <dbReference type="EC" id="3.2.1.8"/>
    </reaction>
</comment>
<keyword evidence="5 10" id="KW-0378">Hydrolase</keyword>
<dbReference type="Gene3D" id="2.60.40.290">
    <property type="match status" value="1"/>
</dbReference>
<organism evidence="15 16">
    <name type="scientific">Micromonospora matsumotoense</name>
    <dbReference type="NCBI Taxonomy" id="121616"/>
    <lineage>
        <taxon>Bacteria</taxon>
        <taxon>Bacillati</taxon>
        <taxon>Actinomycetota</taxon>
        <taxon>Actinomycetes</taxon>
        <taxon>Micromonosporales</taxon>
        <taxon>Micromonosporaceae</taxon>
        <taxon>Micromonospora</taxon>
    </lineage>
</organism>
<dbReference type="InterPro" id="IPR017853">
    <property type="entry name" value="GH"/>
</dbReference>
<feature type="domain" description="GH10" evidence="14">
    <location>
        <begin position="31"/>
        <end position="330"/>
    </location>
</feature>
<feature type="domain" description="CBM2" evidence="13">
    <location>
        <begin position="365"/>
        <end position="465"/>
    </location>
</feature>
<name>A0A1C4XA16_9ACTN</name>
<evidence type="ECO:0000259" key="13">
    <source>
        <dbReference type="PROSITE" id="PS51173"/>
    </source>
</evidence>
<dbReference type="InterPro" id="IPR001919">
    <property type="entry name" value="CBD2"/>
</dbReference>
<dbReference type="InterPro" id="IPR001000">
    <property type="entry name" value="GH10_dom"/>
</dbReference>
<gene>
    <name evidence="15" type="ORF">GA0070216_104240</name>
</gene>
<keyword evidence="7 10" id="KW-0326">Glycosidase</keyword>
<dbReference type="SMART" id="SM00633">
    <property type="entry name" value="Glyco_10"/>
    <property type="match status" value="1"/>
</dbReference>
<dbReference type="InterPro" id="IPR006311">
    <property type="entry name" value="TAT_signal"/>
</dbReference>
<dbReference type="InterPro" id="IPR012291">
    <property type="entry name" value="CBM2_carb-bd_dom_sf"/>
</dbReference>
<dbReference type="Pfam" id="PF00553">
    <property type="entry name" value="CBM_2"/>
    <property type="match status" value="1"/>
</dbReference>
<comment type="similarity">
    <text evidence="2 10">Belongs to the glycosyl hydrolase 10 (cellulase F) family.</text>
</comment>
<evidence type="ECO:0000259" key="14">
    <source>
        <dbReference type="PROSITE" id="PS51760"/>
    </source>
</evidence>
<dbReference type="STRING" id="121616.GA0070216_104240"/>
<proteinExistence type="inferred from homology"/>
<dbReference type="InterPro" id="IPR008965">
    <property type="entry name" value="CBM2/CBM3_carb-bd_dom_sf"/>
</dbReference>
<feature type="signal peptide" evidence="12">
    <location>
        <begin position="1"/>
        <end position="33"/>
    </location>
</feature>
<evidence type="ECO:0000256" key="7">
    <source>
        <dbReference type="ARBA" id="ARBA00023295"/>
    </source>
</evidence>
<evidence type="ECO:0000256" key="10">
    <source>
        <dbReference type="RuleBase" id="RU361174"/>
    </source>
</evidence>
<dbReference type="Pfam" id="PF00331">
    <property type="entry name" value="Glyco_hydro_10"/>
    <property type="match status" value="1"/>
</dbReference>
<dbReference type="InterPro" id="IPR031158">
    <property type="entry name" value="GH10_AS"/>
</dbReference>
<evidence type="ECO:0000256" key="9">
    <source>
        <dbReference type="PROSITE-ProRule" id="PRU10061"/>
    </source>
</evidence>
<dbReference type="PROSITE" id="PS51318">
    <property type="entry name" value="TAT"/>
    <property type="match status" value="1"/>
</dbReference>
<feature type="compositionally biased region" description="Pro residues" evidence="11">
    <location>
        <begin position="337"/>
        <end position="368"/>
    </location>
</feature>
<dbReference type="AlphaFoldDB" id="A0A1C4XA16"/>
<dbReference type="InterPro" id="IPR044846">
    <property type="entry name" value="GH10"/>
</dbReference>
<dbReference type="Gene3D" id="3.20.20.80">
    <property type="entry name" value="Glycosidases"/>
    <property type="match status" value="1"/>
</dbReference>
<evidence type="ECO:0000313" key="16">
    <source>
        <dbReference type="Proteomes" id="UP000198797"/>
    </source>
</evidence>
<feature type="active site" description="Nucleophile" evidence="9">
    <location>
        <position position="265"/>
    </location>
</feature>
<keyword evidence="6 10" id="KW-0119">Carbohydrate metabolism</keyword>
<dbReference type="RefSeq" id="WP_091243458.1">
    <property type="nucleotide sequence ID" value="NZ_FMCU01000004.1"/>
</dbReference>
<evidence type="ECO:0000256" key="5">
    <source>
        <dbReference type="ARBA" id="ARBA00022801"/>
    </source>
</evidence>
<dbReference type="SUPFAM" id="SSF51445">
    <property type="entry name" value="(Trans)glycosidases"/>
    <property type="match status" value="1"/>
</dbReference>
<dbReference type="PANTHER" id="PTHR31490">
    <property type="entry name" value="GLYCOSYL HYDROLASE"/>
    <property type="match status" value="1"/>
</dbReference>
<dbReference type="OrthoDB" id="3255194at2"/>
<dbReference type="PROSITE" id="PS51760">
    <property type="entry name" value="GH10_2"/>
    <property type="match status" value="1"/>
</dbReference>
<evidence type="ECO:0000256" key="3">
    <source>
        <dbReference type="ARBA" id="ARBA00022651"/>
    </source>
</evidence>
<dbReference type="PRINTS" id="PR00134">
    <property type="entry name" value="GLHYDRLASE10"/>
</dbReference>
<dbReference type="PROSITE" id="PS00591">
    <property type="entry name" value="GH10_1"/>
    <property type="match status" value="1"/>
</dbReference>
<evidence type="ECO:0000256" key="12">
    <source>
        <dbReference type="SAM" id="SignalP"/>
    </source>
</evidence>
<evidence type="ECO:0000256" key="2">
    <source>
        <dbReference type="ARBA" id="ARBA00007495"/>
    </source>
</evidence>
<evidence type="ECO:0000256" key="8">
    <source>
        <dbReference type="ARBA" id="ARBA00023326"/>
    </source>
</evidence>
<keyword evidence="4 12" id="KW-0732">Signal</keyword>
<dbReference type="GO" id="GO:0031176">
    <property type="term" value="F:endo-1,4-beta-xylanase activity"/>
    <property type="evidence" value="ECO:0007669"/>
    <property type="project" value="UniProtKB-EC"/>
</dbReference>
<evidence type="ECO:0000256" key="4">
    <source>
        <dbReference type="ARBA" id="ARBA00022729"/>
    </source>
</evidence>
<feature type="region of interest" description="Disordered" evidence="11">
    <location>
        <begin position="331"/>
        <end position="373"/>
    </location>
</feature>
<dbReference type="Proteomes" id="UP000198797">
    <property type="component" value="Unassembled WGS sequence"/>
</dbReference>
<dbReference type="SMART" id="SM00637">
    <property type="entry name" value="CBD_II"/>
    <property type="match status" value="1"/>
</dbReference>
<dbReference type="GO" id="GO:0045493">
    <property type="term" value="P:xylan catabolic process"/>
    <property type="evidence" value="ECO:0007669"/>
    <property type="project" value="UniProtKB-KW"/>
</dbReference>
<evidence type="ECO:0000256" key="1">
    <source>
        <dbReference type="ARBA" id="ARBA00000681"/>
    </source>
</evidence>
<evidence type="ECO:0000256" key="6">
    <source>
        <dbReference type="ARBA" id="ARBA00023277"/>
    </source>
</evidence>
<dbReference type="PROSITE" id="PS51173">
    <property type="entry name" value="CBM2"/>
    <property type="match status" value="1"/>
</dbReference>
<accession>A0A1C4XA16</accession>
<keyword evidence="8 10" id="KW-0624">Polysaccharide degradation</keyword>
<keyword evidence="16" id="KW-1185">Reference proteome</keyword>
<dbReference type="PANTHER" id="PTHR31490:SF88">
    <property type="entry name" value="BETA-XYLANASE"/>
    <property type="match status" value="1"/>
</dbReference>
<dbReference type="EMBL" id="FMCU01000004">
    <property type="protein sequence ID" value="SCF05237.1"/>
    <property type="molecule type" value="Genomic_DNA"/>
</dbReference>
<keyword evidence="3 15" id="KW-0858">Xylan degradation</keyword>
<sequence>MRPKRALLATATLAVAGALTVGMTLAMAPSASAGTTLRAAAAEKGRYFGAAVATGKLSNGTYTTVLNREFNSVVAENEMKWDATEPSQGRFVYTGGDRLVSHAQANGMSVRGHALLWYQQQPVWAQNMSGSALRSAMINHVTQVATHFRGKIYAWDVVNEAFADGNSGGRRDSNLQRTGNDWIEAAFRAARTADPGAKLCYNDYNTDGINAKSTGIYNMVRDFKSRGVPIDCVGFQSHLGTSLSSDYQANLQRFADLGVEVQITELDVMTGGNQANVFAGVTRACMNVSRCTGITVWGVRDCDSWRGSDNALLFDCNGNKKPAYDAVLNALNSGPSIPNPTTTPPRPTTTPPNPTTTPPNPTTTPPPGGAGCSASVSVNSWTGGFVATVKVTAGSSGTRGWTVGLTLPGGTSVTGTWSASASGSSGTVRFTNVDYNGQLGAGQVTEFGFQGNGSGAGMTPTCTAS</sequence>
<dbReference type="GO" id="GO:0030247">
    <property type="term" value="F:polysaccharide binding"/>
    <property type="evidence" value="ECO:0007669"/>
    <property type="project" value="UniProtKB-UniRule"/>
</dbReference>
<evidence type="ECO:0000256" key="11">
    <source>
        <dbReference type="SAM" id="MobiDB-lite"/>
    </source>
</evidence>
<dbReference type="EC" id="3.2.1.8" evidence="10"/>
<evidence type="ECO:0000313" key="15">
    <source>
        <dbReference type="EMBL" id="SCF05237.1"/>
    </source>
</evidence>
<reference evidence="16" key="1">
    <citation type="submission" date="2016-06" db="EMBL/GenBank/DDBJ databases">
        <authorList>
            <person name="Varghese N."/>
            <person name="Submissions Spin"/>
        </authorList>
    </citation>
    <scope>NUCLEOTIDE SEQUENCE [LARGE SCALE GENOMIC DNA]</scope>
    <source>
        <strain evidence="16">DSM 44100</strain>
    </source>
</reference>
<feature type="chain" id="PRO_5039003987" description="Beta-xylanase" evidence="12">
    <location>
        <begin position="34"/>
        <end position="465"/>
    </location>
</feature>
<dbReference type="SUPFAM" id="SSF49384">
    <property type="entry name" value="Carbohydrate-binding domain"/>
    <property type="match status" value="1"/>
</dbReference>
<protein>
    <recommendedName>
        <fullName evidence="10">Beta-xylanase</fullName>
        <ecNumber evidence="10">3.2.1.8</ecNumber>
    </recommendedName>
</protein>